<comment type="caution">
    <text evidence="2">The sequence shown here is derived from an EMBL/GenBank/DDBJ whole genome shotgun (WGS) entry which is preliminary data.</text>
</comment>
<protein>
    <submittedName>
        <fullName evidence="2">SPFH domain-containing protein</fullName>
    </submittedName>
</protein>
<evidence type="ECO:0000313" key="3">
    <source>
        <dbReference type="Proteomes" id="UP000886785"/>
    </source>
</evidence>
<gene>
    <name evidence="2" type="ORF">IAA54_09335</name>
</gene>
<dbReference type="PANTHER" id="PTHR37826:SF2">
    <property type="entry name" value="ZINC-RIBBON DOMAIN-CONTAINING PROTEIN"/>
    <property type="match status" value="1"/>
</dbReference>
<dbReference type="SUPFAM" id="SSF117892">
    <property type="entry name" value="Band 7/SPFH domain"/>
    <property type="match status" value="1"/>
</dbReference>
<reference evidence="2" key="1">
    <citation type="submission" date="2020-10" db="EMBL/GenBank/DDBJ databases">
        <authorList>
            <person name="Gilroy R."/>
        </authorList>
    </citation>
    <scope>NUCLEOTIDE SEQUENCE</scope>
    <source>
        <strain evidence="2">ChiSjej1B19-7085</strain>
    </source>
</reference>
<dbReference type="Pfam" id="PF13421">
    <property type="entry name" value="Band_7_1"/>
    <property type="match status" value="1"/>
</dbReference>
<dbReference type="InterPro" id="IPR036013">
    <property type="entry name" value="Band_7/SPFH_dom_sf"/>
</dbReference>
<proteinExistence type="predicted"/>
<feature type="non-terminal residue" evidence="2">
    <location>
        <position position="1"/>
    </location>
</feature>
<reference evidence="2" key="2">
    <citation type="journal article" date="2021" name="PeerJ">
        <title>Extensive microbial diversity within the chicken gut microbiome revealed by metagenomics and culture.</title>
        <authorList>
            <person name="Gilroy R."/>
            <person name="Ravi A."/>
            <person name="Getino M."/>
            <person name="Pursley I."/>
            <person name="Horton D.L."/>
            <person name="Alikhan N.F."/>
            <person name="Baker D."/>
            <person name="Gharbi K."/>
            <person name="Hall N."/>
            <person name="Watson M."/>
            <person name="Adriaenssens E.M."/>
            <person name="Foster-Nyarko E."/>
            <person name="Jarju S."/>
            <person name="Secka A."/>
            <person name="Antonio M."/>
            <person name="Oren A."/>
            <person name="Chaudhuri R.R."/>
            <person name="La Ragione R."/>
            <person name="Hildebrand F."/>
            <person name="Pallen M.J."/>
        </authorList>
    </citation>
    <scope>NUCLEOTIDE SEQUENCE</scope>
    <source>
        <strain evidence="2">ChiSjej1B19-7085</strain>
    </source>
</reference>
<accession>A0A9D1J207</accession>
<evidence type="ECO:0000259" key="1">
    <source>
        <dbReference type="Pfam" id="PF13421"/>
    </source>
</evidence>
<dbReference type="CDD" id="cd03408">
    <property type="entry name" value="SPFH_like_u1"/>
    <property type="match status" value="1"/>
</dbReference>
<organism evidence="2 3">
    <name type="scientific">Candidatus Gallacutalibacter pullicola</name>
    <dbReference type="NCBI Taxonomy" id="2840830"/>
    <lineage>
        <taxon>Bacteria</taxon>
        <taxon>Bacillati</taxon>
        <taxon>Bacillota</taxon>
        <taxon>Clostridia</taxon>
        <taxon>Eubacteriales</taxon>
        <taxon>Candidatus Gallacutalibacter</taxon>
    </lineage>
</organism>
<dbReference type="EMBL" id="DVHF01000111">
    <property type="protein sequence ID" value="HIR57863.1"/>
    <property type="molecule type" value="Genomic_DNA"/>
</dbReference>
<dbReference type="AlphaFoldDB" id="A0A9D1J207"/>
<dbReference type="PANTHER" id="PTHR37826">
    <property type="entry name" value="FLOTILLIN BAND_7_5 DOMAIN PROTEIN"/>
    <property type="match status" value="1"/>
</dbReference>
<dbReference type="InterPro" id="IPR033880">
    <property type="entry name" value="SPFH_YdjI"/>
</dbReference>
<sequence length="387" mass="42140">QDDRRSQNRKGSEDTISNGSIVHVYPNQFMILVDGGKIVDYTAEEGYYTVNNSSLPSLFSGDLGDAVKETFDRVRFAGVSPTAQKVYYINLQEIKGIKFGTRNPVNYFDSFYNAELFLRAHGVYSIKITNPLLFYLEAVPRNQDRVEISDINEQYLSEFLEALQSAINQMSADGVRISYVPSKGRELSKYMADILDEGWKQQRGIEIQSVGIASISYDEESQKLINMRNQGAMLGDPSVREGYVQGAVARGIEAAGSNPNGSAGGFFGVNMGMQAGGSFLGGVSQNNFQQMQQQQNHPAQSGQTDGNTWICKCGTKNSGNFCGNCGSPRPAPAGAWKCECGQENTGNFCGNCGKPRPVQKRCPKCGYTPAAGDSAPKFCPNCGTPMN</sequence>
<feature type="domain" description="SPFH" evidence="1">
    <location>
        <begin position="13"/>
        <end position="228"/>
    </location>
</feature>
<evidence type="ECO:0000313" key="2">
    <source>
        <dbReference type="EMBL" id="HIR57863.1"/>
    </source>
</evidence>
<name>A0A9D1J207_9FIRM</name>
<dbReference type="Proteomes" id="UP000886785">
    <property type="component" value="Unassembled WGS sequence"/>
</dbReference>